<evidence type="ECO:0000256" key="2">
    <source>
        <dbReference type="ARBA" id="ARBA00023015"/>
    </source>
</evidence>
<evidence type="ECO:0000313" key="7">
    <source>
        <dbReference type="Proteomes" id="UP000254925"/>
    </source>
</evidence>
<feature type="modified residue" description="4-aspartylphosphate" evidence="4">
    <location>
        <position position="68"/>
    </location>
</feature>
<name>A0A370HXL6_9HYPH</name>
<dbReference type="EMBL" id="QQBB01000001">
    <property type="protein sequence ID" value="RDI62671.1"/>
    <property type="molecule type" value="Genomic_DNA"/>
</dbReference>
<dbReference type="Proteomes" id="UP000254925">
    <property type="component" value="Unassembled WGS sequence"/>
</dbReference>
<dbReference type="AlphaFoldDB" id="A0A370HXL6"/>
<dbReference type="SUPFAM" id="SSF52172">
    <property type="entry name" value="CheY-like"/>
    <property type="match status" value="1"/>
</dbReference>
<organism evidence="6 7">
    <name type="scientific">Microvirga subterranea</name>
    <dbReference type="NCBI Taxonomy" id="186651"/>
    <lineage>
        <taxon>Bacteria</taxon>
        <taxon>Pseudomonadati</taxon>
        <taxon>Pseudomonadota</taxon>
        <taxon>Alphaproteobacteria</taxon>
        <taxon>Hyphomicrobiales</taxon>
        <taxon>Methylobacteriaceae</taxon>
        <taxon>Microvirga</taxon>
    </lineage>
</organism>
<feature type="domain" description="Response regulatory" evidence="5">
    <location>
        <begin position="18"/>
        <end position="128"/>
    </location>
</feature>
<dbReference type="SMART" id="SM00448">
    <property type="entry name" value="REC"/>
    <property type="match status" value="1"/>
</dbReference>
<dbReference type="Gene3D" id="3.40.50.2300">
    <property type="match status" value="1"/>
</dbReference>
<dbReference type="InterPro" id="IPR001789">
    <property type="entry name" value="Sig_transdc_resp-reg_receiver"/>
</dbReference>
<gene>
    <name evidence="6" type="ORF">DES45_101942</name>
</gene>
<keyword evidence="3" id="KW-0804">Transcription</keyword>
<evidence type="ECO:0000256" key="1">
    <source>
        <dbReference type="ARBA" id="ARBA00022553"/>
    </source>
</evidence>
<evidence type="ECO:0000256" key="4">
    <source>
        <dbReference type="PROSITE-ProRule" id="PRU00169"/>
    </source>
</evidence>
<dbReference type="InterPro" id="IPR011006">
    <property type="entry name" value="CheY-like_superfamily"/>
</dbReference>
<evidence type="ECO:0000313" key="6">
    <source>
        <dbReference type="EMBL" id="RDI62671.1"/>
    </source>
</evidence>
<dbReference type="PANTHER" id="PTHR44591:SF3">
    <property type="entry name" value="RESPONSE REGULATORY DOMAIN-CONTAINING PROTEIN"/>
    <property type="match status" value="1"/>
</dbReference>
<accession>A0A370HXL6</accession>
<evidence type="ECO:0000259" key="5">
    <source>
        <dbReference type="PROSITE" id="PS50110"/>
    </source>
</evidence>
<proteinExistence type="predicted"/>
<evidence type="ECO:0000256" key="3">
    <source>
        <dbReference type="ARBA" id="ARBA00023163"/>
    </source>
</evidence>
<sequence>MGSSGHHKSEKPDLTGCRVLLVEDEYYIADDICRALESCGADVVGPVPSLDKALPLAASERLTCAVLDINLRGESGFEVARTLRRRHVPFIYTTGYVTSVVPKDLEGGAHLEKPFHIERLLHAVEEVCHRPSNQGPELREDKRPSDRRH</sequence>
<keyword evidence="7" id="KW-1185">Reference proteome</keyword>
<comment type="caution">
    <text evidence="6">The sequence shown here is derived from an EMBL/GenBank/DDBJ whole genome shotgun (WGS) entry which is preliminary data.</text>
</comment>
<dbReference type="InterPro" id="IPR050595">
    <property type="entry name" value="Bact_response_regulator"/>
</dbReference>
<dbReference type="PROSITE" id="PS50110">
    <property type="entry name" value="RESPONSE_REGULATORY"/>
    <property type="match status" value="1"/>
</dbReference>
<dbReference type="GO" id="GO:0000160">
    <property type="term" value="P:phosphorelay signal transduction system"/>
    <property type="evidence" value="ECO:0007669"/>
    <property type="project" value="InterPro"/>
</dbReference>
<protein>
    <submittedName>
        <fullName evidence="6">CheY-like chemotaxis protein</fullName>
    </submittedName>
</protein>
<keyword evidence="1 4" id="KW-0597">Phosphoprotein</keyword>
<reference evidence="6 7" key="1">
    <citation type="submission" date="2018-07" db="EMBL/GenBank/DDBJ databases">
        <title>Genomic Encyclopedia of Type Strains, Phase IV (KMG-IV): sequencing the most valuable type-strain genomes for metagenomic binning, comparative biology and taxonomic classification.</title>
        <authorList>
            <person name="Goeker M."/>
        </authorList>
    </citation>
    <scope>NUCLEOTIDE SEQUENCE [LARGE SCALE GENOMIC DNA]</scope>
    <source>
        <strain evidence="6 7">DSM 14364</strain>
    </source>
</reference>
<keyword evidence="2" id="KW-0805">Transcription regulation</keyword>
<dbReference type="PANTHER" id="PTHR44591">
    <property type="entry name" value="STRESS RESPONSE REGULATOR PROTEIN 1"/>
    <property type="match status" value="1"/>
</dbReference>
<dbReference type="Pfam" id="PF00072">
    <property type="entry name" value="Response_reg"/>
    <property type="match status" value="1"/>
</dbReference>